<dbReference type="PANTHER" id="PTHR46116:SF15">
    <property type="entry name" value="(E3-INDEPENDENT) E2 UBIQUITIN-CONJUGATING ENZYME"/>
    <property type="match status" value="1"/>
</dbReference>
<dbReference type="GeneID" id="6069952"/>
<evidence type="ECO:0000256" key="2">
    <source>
        <dbReference type="ARBA" id="ARBA00022786"/>
    </source>
</evidence>
<feature type="domain" description="UBC core" evidence="4">
    <location>
        <begin position="656"/>
        <end position="819"/>
    </location>
</feature>
<dbReference type="InterPro" id="IPR057733">
    <property type="entry name" value="UBE2O-like_SH3-B"/>
</dbReference>
<dbReference type="Pfam" id="PF23043">
    <property type="entry name" value="SH3-B_UBE2O"/>
    <property type="match status" value="1"/>
</dbReference>
<dbReference type="Gene3D" id="3.10.110.10">
    <property type="entry name" value="Ubiquitin Conjugating Enzyme"/>
    <property type="match status" value="1"/>
</dbReference>
<dbReference type="RefSeq" id="XP_001873348.1">
    <property type="nucleotide sequence ID" value="XM_001873313.1"/>
</dbReference>
<evidence type="ECO:0000313" key="5">
    <source>
        <dbReference type="EMBL" id="EDR15140.1"/>
    </source>
</evidence>
<dbReference type="HOGENOM" id="CLU_005619_0_0_1"/>
<sequence length="900" mass="100763">MDISRERKRLPTKLYQQDIVHHVVRPRSYGIVLRCWHDPEEVPQNASFTDPLMRPLQHGEVGVSFISDGGEREILPESDLKLVDRSFQPGDYCKRSVEDVCSGVVVAVKVKGRLEHAISGEQVEGWWTVDDVEDKPDAEIGDYVIFEDWIGQVIEVFDESIVELSTKQLVRLPELGSRLNVGEKGNDILPPPASGMQSYLSYFGGQSQGSSDTVIAVKHSVYAVAWLAVNQKLDVSLAEKKKRPQRFWSGQDIGKLTLIRGRSDFEMRVGDRVHLKNATGLPSTQHGREGESAGIVHVQAFLVVETETSLDVLWQDGVHETLKSTDVIPYLNPDEYDCWPGDHVVWKSEEEKRSAIVQSVNAKERTALVLFPDSGATELISVLELDPHGTSDLGADPQSASEGFGVRRGDFVLIHHQETTNGLEKPRVPRIGELEAWVREGPFADGHFMGWRKEMYDIGTEIASKRSSGALVEDPIQRPADDDAFSWIGEVTSIALQLNLDGTVMVTHPNFSVRLYPLERLTRLYDGIEQLEDDIWDDASDDHGSCEDDEVWAMDFEDGRWKSKRGDANESEEIEEELNEEEAEDSDGMHLDNESATSAHSGINSSKGLEVAPLQLAGDVGSHESEELTWKRFDLLPTAPPDHAFLSSPPAQPSKSFSSRLIREYRVLASSLPDSIIVRAYEDRSDLLRCLIIGPENTPYEDAPFVIDWMLDSNFPHSPPIAHFLSWTNGNGRVNPNLYEEGKVCLSILGTWAGDRNEVWNSARSSLLQTFVSIQGLVLVKEPWFCEPAYDKLRGTEEGSVNSRLYSEKAYVLSRGFVRRALEIPLGGLEEEINWLYYNKGRLEKVLRDARRLIENSKTDPDISAEDKDMAVPRLSSGGIITLERTLHKLQSIADSQPSN</sequence>
<proteinExistence type="predicted"/>
<evidence type="ECO:0000256" key="3">
    <source>
        <dbReference type="SAM" id="MobiDB-lite"/>
    </source>
</evidence>
<evidence type="ECO:0000259" key="4">
    <source>
        <dbReference type="PROSITE" id="PS50127"/>
    </source>
</evidence>
<dbReference type="PANTHER" id="PTHR46116">
    <property type="entry name" value="(E3-INDEPENDENT) E2 UBIQUITIN-CONJUGATING ENZYME"/>
    <property type="match status" value="1"/>
</dbReference>
<dbReference type="KEGG" id="lbc:LACBIDRAFT_301015"/>
<feature type="region of interest" description="Disordered" evidence="3">
    <location>
        <begin position="562"/>
        <end position="602"/>
    </location>
</feature>
<dbReference type="EMBL" id="DS547091">
    <property type="protein sequence ID" value="EDR15140.1"/>
    <property type="molecule type" value="Genomic_DNA"/>
</dbReference>
<organism evidence="6">
    <name type="scientific">Laccaria bicolor (strain S238N-H82 / ATCC MYA-4686)</name>
    <name type="common">Bicoloured deceiver</name>
    <name type="synonym">Laccaria laccata var. bicolor</name>
    <dbReference type="NCBI Taxonomy" id="486041"/>
    <lineage>
        <taxon>Eukaryota</taxon>
        <taxon>Fungi</taxon>
        <taxon>Dikarya</taxon>
        <taxon>Basidiomycota</taxon>
        <taxon>Agaricomycotina</taxon>
        <taxon>Agaricomycetes</taxon>
        <taxon>Agaricomycetidae</taxon>
        <taxon>Agaricales</taxon>
        <taxon>Agaricineae</taxon>
        <taxon>Hydnangiaceae</taxon>
        <taxon>Laccaria</taxon>
    </lineage>
</organism>
<dbReference type="InParanoid" id="B0CR47"/>
<keyword evidence="2" id="KW-0833">Ubl conjugation pathway</keyword>
<dbReference type="Proteomes" id="UP000001194">
    <property type="component" value="Unassembled WGS sequence"/>
</dbReference>
<feature type="compositionally biased region" description="Acidic residues" evidence="3">
    <location>
        <begin position="569"/>
        <end position="586"/>
    </location>
</feature>
<accession>B0CR47</accession>
<keyword evidence="6" id="KW-1185">Reference proteome</keyword>
<keyword evidence="1" id="KW-0808">Transferase</keyword>
<reference evidence="5 6" key="1">
    <citation type="journal article" date="2008" name="Nature">
        <title>The genome of Laccaria bicolor provides insights into mycorrhizal symbiosis.</title>
        <authorList>
            <person name="Martin F."/>
            <person name="Aerts A."/>
            <person name="Ahren D."/>
            <person name="Brun A."/>
            <person name="Danchin E.G.J."/>
            <person name="Duchaussoy F."/>
            <person name="Gibon J."/>
            <person name="Kohler A."/>
            <person name="Lindquist E."/>
            <person name="Pereda V."/>
            <person name="Salamov A."/>
            <person name="Shapiro H.J."/>
            <person name="Wuyts J."/>
            <person name="Blaudez D."/>
            <person name="Buee M."/>
            <person name="Brokstein P."/>
            <person name="Canbaeck B."/>
            <person name="Cohen D."/>
            <person name="Courty P.E."/>
            <person name="Coutinho P.M."/>
            <person name="Delaruelle C."/>
            <person name="Detter J.C."/>
            <person name="Deveau A."/>
            <person name="DiFazio S."/>
            <person name="Duplessis S."/>
            <person name="Fraissinet-Tachet L."/>
            <person name="Lucic E."/>
            <person name="Frey-Klett P."/>
            <person name="Fourrey C."/>
            <person name="Feussner I."/>
            <person name="Gay G."/>
            <person name="Grimwood J."/>
            <person name="Hoegger P.J."/>
            <person name="Jain P."/>
            <person name="Kilaru S."/>
            <person name="Labbe J."/>
            <person name="Lin Y.C."/>
            <person name="Legue V."/>
            <person name="Le Tacon F."/>
            <person name="Marmeisse R."/>
            <person name="Melayah D."/>
            <person name="Montanini B."/>
            <person name="Muratet M."/>
            <person name="Nehls U."/>
            <person name="Niculita-Hirzel H."/>
            <person name="Oudot-Le Secq M.P."/>
            <person name="Peter M."/>
            <person name="Quesneville H."/>
            <person name="Rajashekar B."/>
            <person name="Reich M."/>
            <person name="Rouhier N."/>
            <person name="Schmutz J."/>
            <person name="Yin T."/>
            <person name="Chalot M."/>
            <person name="Henrissat B."/>
            <person name="Kuees U."/>
            <person name="Lucas S."/>
            <person name="Van de Peer Y."/>
            <person name="Podila G.K."/>
            <person name="Polle A."/>
            <person name="Pukkila P.J."/>
            <person name="Richardson P.M."/>
            <person name="Rouze P."/>
            <person name="Sanders I.R."/>
            <person name="Stajich J.E."/>
            <person name="Tunlid A."/>
            <person name="Tuskan G."/>
            <person name="Grigoriev I.V."/>
        </authorList>
    </citation>
    <scope>NUCLEOTIDE SEQUENCE [LARGE SCALE GENOMIC DNA]</scope>
    <source>
        <strain evidence="6">S238N-H82 / ATCC MYA-4686</strain>
    </source>
</reference>
<dbReference type="OrthoDB" id="1926878at2759"/>
<evidence type="ECO:0000313" key="6">
    <source>
        <dbReference type="Proteomes" id="UP000001194"/>
    </source>
</evidence>
<dbReference type="CDD" id="cd23837">
    <property type="entry name" value="UBCc_UBE2O"/>
    <property type="match status" value="1"/>
</dbReference>
<dbReference type="GO" id="GO:0061631">
    <property type="term" value="F:ubiquitin conjugating enzyme activity"/>
    <property type="evidence" value="ECO:0007669"/>
    <property type="project" value="TreeGrafter"/>
</dbReference>
<evidence type="ECO:0000256" key="1">
    <source>
        <dbReference type="ARBA" id="ARBA00022679"/>
    </source>
</evidence>
<dbReference type="InterPro" id="IPR000608">
    <property type="entry name" value="UBC"/>
</dbReference>
<dbReference type="Pfam" id="PF00179">
    <property type="entry name" value="UQ_con"/>
    <property type="match status" value="1"/>
</dbReference>
<name>B0CR47_LACBS</name>
<protein>
    <submittedName>
        <fullName evidence="5">Predicted protein</fullName>
    </submittedName>
</protein>
<dbReference type="SMART" id="SM00212">
    <property type="entry name" value="UBCc"/>
    <property type="match status" value="1"/>
</dbReference>
<dbReference type="SUPFAM" id="SSF54495">
    <property type="entry name" value="UBC-like"/>
    <property type="match status" value="1"/>
</dbReference>
<dbReference type="STRING" id="486041.B0CR47"/>
<gene>
    <name evidence="5" type="ORF">LACBIDRAFT_301015</name>
</gene>
<dbReference type="PROSITE" id="PS50127">
    <property type="entry name" value="UBC_2"/>
    <property type="match status" value="1"/>
</dbReference>
<dbReference type="InterPro" id="IPR016135">
    <property type="entry name" value="UBQ-conjugating_enzyme/RWD"/>
</dbReference>
<dbReference type="AlphaFoldDB" id="B0CR47"/>